<dbReference type="PANTHER" id="PTHR38790">
    <property type="entry name" value="2EXR DOMAIN-CONTAINING PROTEIN-RELATED"/>
    <property type="match status" value="1"/>
</dbReference>
<dbReference type="EMBL" id="KB446538">
    <property type="protein sequence ID" value="EME44988.1"/>
    <property type="molecule type" value="Genomic_DNA"/>
</dbReference>
<accession>N1PPX7</accession>
<evidence type="ECO:0000313" key="4">
    <source>
        <dbReference type="Proteomes" id="UP000016933"/>
    </source>
</evidence>
<proteinExistence type="predicted"/>
<protein>
    <recommendedName>
        <fullName evidence="2">2EXR domain-containing protein</fullName>
    </recommendedName>
</protein>
<keyword evidence="4" id="KW-1185">Reference proteome</keyword>
<dbReference type="HOGENOM" id="CLU_068958_0_0_1"/>
<dbReference type="OMA" id="HYFLEAY"/>
<dbReference type="InterPro" id="IPR045518">
    <property type="entry name" value="2EXR"/>
</dbReference>
<evidence type="ECO:0000313" key="3">
    <source>
        <dbReference type="EMBL" id="EME44988.1"/>
    </source>
</evidence>
<evidence type="ECO:0000259" key="2">
    <source>
        <dbReference type="Pfam" id="PF20150"/>
    </source>
</evidence>
<organism evidence="3 4">
    <name type="scientific">Dothistroma septosporum (strain NZE10 / CBS 128990)</name>
    <name type="common">Red band needle blight fungus</name>
    <name type="synonym">Mycosphaerella pini</name>
    <dbReference type="NCBI Taxonomy" id="675120"/>
    <lineage>
        <taxon>Eukaryota</taxon>
        <taxon>Fungi</taxon>
        <taxon>Dikarya</taxon>
        <taxon>Ascomycota</taxon>
        <taxon>Pezizomycotina</taxon>
        <taxon>Dothideomycetes</taxon>
        <taxon>Dothideomycetidae</taxon>
        <taxon>Mycosphaerellales</taxon>
        <taxon>Mycosphaerellaceae</taxon>
        <taxon>Dothistroma</taxon>
    </lineage>
</organism>
<feature type="compositionally biased region" description="Basic and acidic residues" evidence="1">
    <location>
        <begin position="316"/>
        <end position="333"/>
    </location>
</feature>
<dbReference type="OrthoDB" id="5397846at2759"/>
<feature type="compositionally biased region" description="Basic residues" evidence="1">
    <location>
        <begin position="56"/>
        <end position="75"/>
    </location>
</feature>
<evidence type="ECO:0000256" key="1">
    <source>
        <dbReference type="SAM" id="MobiDB-lite"/>
    </source>
</evidence>
<feature type="compositionally biased region" description="Acidic residues" evidence="1">
    <location>
        <begin position="36"/>
        <end position="50"/>
    </location>
</feature>
<dbReference type="Pfam" id="PF20150">
    <property type="entry name" value="2EXR"/>
    <property type="match status" value="1"/>
</dbReference>
<feature type="region of interest" description="Disordered" evidence="1">
    <location>
        <begin position="36"/>
        <end position="75"/>
    </location>
</feature>
<dbReference type="Proteomes" id="UP000016933">
    <property type="component" value="Unassembled WGS sequence"/>
</dbReference>
<feature type="domain" description="2EXR" evidence="2">
    <location>
        <begin position="83"/>
        <end position="188"/>
    </location>
</feature>
<name>N1PPX7_DOTSN</name>
<gene>
    <name evidence="3" type="ORF">DOTSEDRAFT_79145</name>
</gene>
<feature type="region of interest" description="Disordered" evidence="1">
    <location>
        <begin position="313"/>
        <end position="333"/>
    </location>
</feature>
<dbReference type="STRING" id="675120.N1PPX7"/>
<dbReference type="eggNOG" id="ENOG502SVM5">
    <property type="taxonomic scope" value="Eukaryota"/>
</dbReference>
<dbReference type="AlphaFoldDB" id="N1PPX7"/>
<sequence>MAASMTGKRKRNQVSYAIDEYFDNIEMDAAIPVAADSDDVQSDADNDGDDTTFGARKSRGKGRPKKKCRLTKAKKPKKEKPFRFLDLPAELRDEIYELALTDVDGLALVLRTKSYRRVVARGVIEVEGGSGSSSYYYGKKRRQSRWARYYDRNNDNDTDKISAPVRSLVPNLLATCQQIRAEGGSYLYKQEIILEDMTALQTFVAQIGQYNRDMLTDITVKGWGTGRGVHKGNNYSAFCLLASCTGLKELFLDCALGWYRNPKQLATQIFRDGHYFLEAYAAANGGIDAAVNLIQLDEEWHFDSSKRSSRYGHYNYGREDNGGNRSKEAEQSLKEEFQNELRALMSR</sequence>
<reference evidence="4" key="1">
    <citation type="journal article" date="2012" name="PLoS Genet.">
        <title>The genomes of the fungal plant pathogens Cladosporium fulvum and Dothistroma septosporum reveal adaptation to different hosts and lifestyles but also signatures of common ancestry.</title>
        <authorList>
            <person name="de Wit P.J.G.M."/>
            <person name="van der Burgt A."/>
            <person name="Oekmen B."/>
            <person name="Stergiopoulos I."/>
            <person name="Abd-Elsalam K.A."/>
            <person name="Aerts A.L."/>
            <person name="Bahkali A.H."/>
            <person name="Beenen H.G."/>
            <person name="Chettri P."/>
            <person name="Cox M.P."/>
            <person name="Datema E."/>
            <person name="de Vries R.P."/>
            <person name="Dhillon B."/>
            <person name="Ganley A.R."/>
            <person name="Griffiths S.A."/>
            <person name="Guo Y."/>
            <person name="Hamelin R.C."/>
            <person name="Henrissat B."/>
            <person name="Kabir M.S."/>
            <person name="Jashni M.K."/>
            <person name="Kema G."/>
            <person name="Klaubauf S."/>
            <person name="Lapidus A."/>
            <person name="Levasseur A."/>
            <person name="Lindquist E."/>
            <person name="Mehrabi R."/>
            <person name="Ohm R.A."/>
            <person name="Owen T.J."/>
            <person name="Salamov A."/>
            <person name="Schwelm A."/>
            <person name="Schijlen E."/>
            <person name="Sun H."/>
            <person name="van den Burg H.A."/>
            <person name="van Ham R.C.H.J."/>
            <person name="Zhang S."/>
            <person name="Goodwin S.B."/>
            <person name="Grigoriev I.V."/>
            <person name="Collemare J."/>
            <person name="Bradshaw R.E."/>
        </authorList>
    </citation>
    <scope>NUCLEOTIDE SEQUENCE [LARGE SCALE GENOMIC DNA]</scope>
    <source>
        <strain evidence="4">NZE10 / CBS 128990</strain>
    </source>
</reference>
<reference evidence="3 4" key="2">
    <citation type="journal article" date="2012" name="PLoS Pathog.">
        <title>Diverse lifestyles and strategies of plant pathogenesis encoded in the genomes of eighteen Dothideomycetes fungi.</title>
        <authorList>
            <person name="Ohm R.A."/>
            <person name="Feau N."/>
            <person name="Henrissat B."/>
            <person name="Schoch C.L."/>
            <person name="Horwitz B.A."/>
            <person name="Barry K.W."/>
            <person name="Condon B.J."/>
            <person name="Copeland A.C."/>
            <person name="Dhillon B."/>
            <person name="Glaser F."/>
            <person name="Hesse C.N."/>
            <person name="Kosti I."/>
            <person name="LaButti K."/>
            <person name="Lindquist E.A."/>
            <person name="Lucas S."/>
            <person name="Salamov A.A."/>
            <person name="Bradshaw R.E."/>
            <person name="Ciuffetti L."/>
            <person name="Hamelin R.C."/>
            <person name="Kema G.H.J."/>
            <person name="Lawrence C."/>
            <person name="Scott J.A."/>
            <person name="Spatafora J.W."/>
            <person name="Turgeon B.G."/>
            <person name="de Wit P.J.G.M."/>
            <person name="Zhong S."/>
            <person name="Goodwin S.B."/>
            <person name="Grigoriev I.V."/>
        </authorList>
    </citation>
    <scope>NUCLEOTIDE SEQUENCE [LARGE SCALE GENOMIC DNA]</scope>
    <source>
        <strain evidence="4">NZE10 / CBS 128990</strain>
    </source>
</reference>